<accession>A0A174V7S7</accession>
<sequence length="161" mass="17688">MLLVSVTVSMNSLTCNAQNYKGSIEGGRTFHTDEIGMFSTTDIYTTHGVQLGSRFYIGAGAGVRLGDDYTSIPLYGSVRYTFLKNKISPFIDAKVGYNLLDAAGFYANPGAGVNWNFYKTLSVFLKVGYTYNATFYYGWDKPNDPIDIFPHGVSVSLGFGF</sequence>
<evidence type="ECO:0008006" key="3">
    <source>
        <dbReference type="Google" id="ProtNLM"/>
    </source>
</evidence>
<dbReference type="InterPro" id="IPR011250">
    <property type="entry name" value="OMP/PagP_B-barrel"/>
</dbReference>
<organism evidence="1 2">
    <name type="scientific">Bacteroides thetaiotaomicron</name>
    <dbReference type="NCBI Taxonomy" id="818"/>
    <lineage>
        <taxon>Bacteria</taxon>
        <taxon>Pseudomonadati</taxon>
        <taxon>Bacteroidota</taxon>
        <taxon>Bacteroidia</taxon>
        <taxon>Bacteroidales</taxon>
        <taxon>Bacteroidaceae</taxon>
        <taxon>Bacteroides</taxon>
    </lineage>
</organism>
<gene>
    <name evidence="1" type="ORF">ERS852557_03474</name>
</gene>
<reference evidence="1 2" key="1">
    <citation type="submission" date="2015-09" db="EMBL/GenBank/DDBJ databases">
        <authorList>
            <consortium name="Pathogen Informatics"/>
        </authorList>
    </citation>
    <scope>NUCLEOTIDE SEQUENCE [LARGE SCALE GENOMIC DNA]</scope>
    <source>
        <strain evidence="1 2">2789STDY5834945</strain>
    </source>
</reference>
<dbReference type="Gene3D" id="2.40.160.20">
    <property type="match status" value="1"/>
</dbReference>
<dbReference type="SUPFAM" id="SSF56925">
    <property type="entry name" value="OMPA-like"/>
    <property type="match status" value="1"/>
</dbReference>
<name>A0A174V7S7_BACT4</name>
<evidence type="ECO:0000313" key="1">
    <source>
        <dbReference type="EMBL" id="CUQ30853.1"/>
    </source>
</evidence>
<evidence type="ECO:0000313" key="2">
    <source>
        <dbReference type="Proteomes" id="UP000095541"/>
    </source>
</evidence>
<dbReference type="EMBL" id="CZBI01000005">
    <property type="protein sequence ID" value="CUQ30853.1"/>
    <property type="molecule type" value="Genomic_DNA"/>
</dbReference>
<protein>
    <recommendedName>
        <fullName evidence="3">Outer membrane protein beta-barrel domain-containing protein</fullName>
    </recommendedName>
</protein>
<dbReference type="AlphaFoldDB" id="A0A174V7S7"/>
<dbReference type="Proteomes" id="UP000095541">
    <property type="component" value="Unassembled WGS sequence"/>
</dbReference>
<proteinExistence type="predicted"/>